<evidence type="ECO:0000313" key="3">
    <source>
        <dbReference type="EMBL" id="RHW31553.1"/>
    </source>
</evidence>
<accession>A0A417YFT4</accession>
<evidence type="ECO:0000256" key="1">
    <source>
        <dbReference type="SAM" id="MobiDB-lite"/>
    </source>
</evidence>
<dbReference type="EMBL" id="QWEH01000008">
    <property type="protein sequence ID" value="RHW31553.1"/>
    <property type="molecule type" value="Genomic_DNA"/>
</dbReference>
<dbReference type="AlphaFoldDB" id="A0A417YFT4"/>
<keyword evidence="2" id="KW-0812">Transmembrane</keyword>
<dbReference type="OrthoDB" id="2965336at2"/>
<name>A0A417YFT4_9BACI</name>
<keyword evidence="4" id="KW-1185">Reference proteome</keyword>
<keyword evidence="2" id="KW-1133">Transmembrane helix</keyword>
<keyword evidence="2" id="KW-0472">Membrane</keyword>
<feature type="transmembrane region" description="Helical" evidence="2">
    <location>
        <begin position="51"/>
        <end position="71"/>
    </location>
</feature>
<sequence length="393" mass="43870">MRHNEEYDKIIASLKQLPVVKDKMDKSDLYSRISPKLKDSQNVKSKRKVKVVPILATAMVAVLLAIIPFILNNSSTQQADYSMNLDVANTYDYMEESGKTESSNEQEAHSGGIADDSQEESTETRVAMDEAPMQSHIISADEAGTFVYGAVADAQNQYVIPITFIVEDSVNVAAFYNQLATYIHEDSWNTAEYLLEGASFELNEVDKEVFIELENGFTLEEGSTNAYIFEQMLATMFTPLGIEKAVFKNGADLGSIGFIKEMVLYQDEALYKLYNNEFLIPIPTSKELSIEEAIAEMSQNKPEFNVSRTIPDDVQLEVQSSGSLLELTFADEQVLLDNQDILTMVEAILMTAKSFGFEEVQFQNSPLQQVSEYNLSKPISVPSAANPVDLRDE</sequence>
<reference evidence="3 4" key="1">
    <citation type="journal article" date="2007" name="Int. J. Syst. Evol. Microbiol.">
        <title>Oceanobacillus profundus sp. nov., isolated from a deep-sea sediment core.</title>
        <authorList>
            <person name="Kim Y.G."/>
            <person name="Choi D.H."/>
            <person name="Hyun S."/>
            <person name="Cho B.C."/>
        </authorList>
    </citation>
    <scope>NUCLEOTIDE SEQUENCE [LARGE SCALE GENOMIC DNA]</scope>
    <source>
        <strain evidence="3 4">DSM 18246</strain>
    </source>
</reference>
<gene>
    <name evidence="3" type="ORF">D1B32_12590</name>
</gene>
<proteinExistence type="predicted"/>
<organism evidence="3 4">
    <name type="scientific">Oceanobacillus profundus</name>
    <dbReference type="NCBI Taxonomy" id="372463"/>
    <lineage>
        <taxon>Bacteria</taxon>
        <taxon>Bacillati</taxon>
        <taxon>Bacillota</taxon>
        <taxon>Bacilli</taxon>
        <taxon>Bacillales</taxon>
        <taxon>Bacillaceae</taxon>
        <taxon>Oceanobacillus</taxon>
    </lineage>
</organism>
<evidence type="ECO:0008006" key="5">
    <source>
        <dbReference type="Google" id="ProtNLM"/>
    </source>
</evidence>
<evidence type="ECO:0000313" key="4">
    <source>
        <dbReference type="Proteomes" id="UP000285456"/>
    </source>
</evidence>
<comment type="caution">
    <text evidence="3">The sequence shown here is derived from an EMBL/GenBank/DDBJ whole genome shotgun (WGS) entry which is preliminary data.</text>
</comment>
<evidence type="ECO:0000256" key="2">
    <source>
        <dbReference type="SAM" id="Phobius"/>
    </source>
</evidence>
<protein>
    <recommendedName>
        <fullName evidence="5">Negative regulator of sigma-X activity</fullName>
    </recommendedName>
</protein>
<dbReference type="Proteomes" id="UP000285456">
    <property type="component" value="Unassembled WGS sequence"/>
</dbReference>
<feature type="region of interest" description="Disordered" evidence="1">
    <location>
        <begin position="96"/>
        <end position="125"/>
    </location>
</feature>
<dbReference type="RefSeq" id="WP_095308925.1">
    <property type="nucleotide sequence ID" value="NZ_JAMAWL010000001.1"/>
</dbReference>